<dbReference type="PROSITE" id="PS00375">
    <property type="entry name" value="UDPGT"/>
    <property type="match status" value="5"/>
</dbReference>
<evidence type="ECO:0000256" key="2">
    <source>
        <dbReference type="ARBA" id="ARBA00022679"/>
    </source>
</evidence>
<dbReference type="Gene3D" id="3.40.50.2000">
    <property type="entry name" value="Glycogen Phosphorylase B"/>
    <property type="match status" value="13"/>
</dbReference>
<protein>
    <submittedName>
        <fullName evidence="4">Uncharacterized protein</fullName>
    </submittedName>
</protein>
<organism evidence="4 5">
    <name type="scientific">Ambrosia artemisiifolia</name>
    <name type="common">Common ragweed</name>
    <dbReference type="NCBI Taxonomy" id="4212"/>
    <lineage>
        <taxon>Eukaryota</taxon>
        <taxon>Viridiplantae</taxon>
        <taxon>Streptophyta</taxon>
        <taxon>Embryophyta</taxon>
        <taxon>Tracheophyta</taxon>
        <taxon>Spermatophyta</taxon>
        <taxon>Magnoliopsida</taxon>
        <taxon>eudicotyledons</taxon>
        <taxon>Gunneridae</taxon>
        <taxon>Pentapetalae</taxon>
        <taxon>asterids</taxon>
        <taxon>campanulids</taxon>
        <taxon>Asterales</taxon>
        <taxon>Asteraceae</taxon>
        <taxon>Asteroideae</taxon>
        <taxon>Heliantheae alliance</taxon>
        <taxon>Heliantheae</taxon>
        <taxon>Ambrosia</taxon>
    </lineage>
</organism>
<dbReference type="FunFam" id="3.40.50.2000:FF:000056">
    <property type="entry name" value="Glycosyltransferase"/>
    <property type="match status" value="5"/>
</dbReference>
<comment type="similarity">
    <text evidence="1">Belongs to the UDP-glycosyltransferase family.</text>
</comment>
<evidence type="ECO:0000256" key="1">
    <source>
        <dbReference type="ARBA" id="ARBA00009995"/>
    </source>
</evidence>
<evidence type="ECO:0000256" key="3">
    <source>
        <dbReference type="ARBA" id="ARBA00053747"/>
    </source>
</evidence>
<dbReference type="Pfam" id="PF00201">
    <property type="entry name" value="UDPGT"/>
    <property type="match status" value="6"/>
</dbReference>
<keyword evidence="2" id="KW-0808">Transferase</keyword>
<gene>
    <name evidence="4" type="ORF">M8C21_017894</name>
</gene>
<comment type="caution">
    <text evidence="4">The sequence shown here is derived from an EMBL/GenBank/DDBJ whole genome shotgun (WGS) entry which is preliminary data.</text>
</comment>
<evidence type="ECO:0000313" key="5">
    <source>
        <dbReference type="Proteomes" id="UP001206925"/>
    </source>
</evidence>
<dbReference type="InterPro" id="IPR002213">
    <property type="entry name" value="UDP_glucos_trans"/>
</dbReference>
<dbReference type="PANTHER" id="PTHR48048">
    <property type="entry name" value="GLYCOSYLTRANSFERASE"/>
    <property type="match status" value="1"/>
</dbReference>
<proteinExistence type="inferred from homology"/>
<comment type="function">
    <text evidence="3">May glycosylate diterpenes or flavonols in leaves.</text>
</comment>
<dbReference type="PANTHER" id="PTHR48048:SF98">
    <property type="entry name" value="FLAVONOL 3-O-GLUCOSYLTRANSFERASE"/>
    <property type="match status" value="1"/>
</dbReference>
<dbReference type="GO" id="GO:0035251">
    <property type="term" value="F:UDP-glucosyltransferase activity"/>
    <property type="evidence" value="ECO:0007669"/>
    <property type="project" value="InterPro"/>
</dbReference>
<evidence type="ECO:0000313" key="4">
    <source>
        <dbReference type="EMBL" id="KAI7735536.1"/>
    </source>
</evidence>
<accession>A0AAD5GCN6</accession>
<keyword evidence="5" id="KW-1185">Reference proteome</keyword>
<dbReference type="Proteomes" id="UP001206925">
    <property type="component" value="Unassembled WGS sequence"/>
</dbReference>
<name>A0AAD5GCN6_AMBAR</name>
<dbReference type="SUPFAM" id="SSF53756">
    <property type="entry name" value="UDP-Glycosyltransferase/glycogen phosphorylase"/>
    <property type="match status" value="6"/>
</dbReference>
<dbReference type="EMBL" id="JAMZMK010009476">
    <property type="protein sequence ID" value="KAI7735536.1"/>
    <property type="molecule type" value="Genomic_DNA"/>
</dbReference>
<sequence>MSTMDLAKVLVKRDQRLSVTVLLIKSPYSALHITTYIESLAKNTIERIRFIKLPQDHTPPKLDSKAPFICILRHYMWIRTKILWSWLTRKARYFVNPVFPELYQKQDGLDFLICSIGRMRKAKGILINTFLELETHAIEWFSSTNFPPVYPVGPLLNLDGVAGKADDKDLFTWLDSQPPSSVVLLVVLPDGFLERTSGKGKVIGWAQQVLLLAHEAVGGFVSHCGWNSMLESLWFGVPTATLPIYCEQQMNAFEMVVDLGLAVNLKMDHKINVFNPEGEMVIVTAEEIERGIRRVMEDNEVRAKVKEISKLSRATMVEGGSSYASVGNLVQNMMIVMPIPLIPTMDTCLVLKLVINWNGSSKKEGRKKREIRPPLIRVKVHPEKLEREREMHVWTMTHTVAELVFIPAPAVGHIMSTVEMAKVLVSRDQRLSITVLLINSPYPVPTLTTYSESLAKNTIERIRFIELPQDQTKLNAKTPVKSFLDYINSHCKYVRNIVADMINQTGSSRVVGFVVDITCAGMIDVANEFDLPTYVFFTSTAAYLGFNLYIETLCVDPSQDVTEVTKSEGEIALPSFVNPVPTKVIRAVCQVDEGLDFLVYSFKQLRKAKGIMVNTFLELETHAMKSFPDTNFPPVYPVGPVLNLDGVGGKAEDREVISWLDDQPPSSVVVLCFGSMGSFDEVQVKEIARGLELSGHRFVWSLRRPPRLEQSSEGQEDNYDGVLPDGFLERTLGIGKVIGWAPQASLLAHKAVGGFVSHCGWNSILESLWFGVPIATWPLYAEQQLNAFELVVELGLAVDLKMDYKIDMFNPGANTVIVTAEEIETGIRRVMEDNEVRAKVKEMRKLSKAAVAEGVAELVYIPAPGVGHIMSTIQMAKLLVNRDPRLSVNVLLISPPFPVFALTAYIESLSKNTIERIRFIQVPLDQQPPKFDPKAFVSSFYEYINSHCKYVRNILDDIISQTSSRKVVGLAVDMLCTGMIDVANEFNVPTYVYFTSTAAFLGFKLHFETLYVDQKQDLIELINSEDDIVVPSFVNPVPMKVFRALYPIQDGLDYVFSFFSRTREAKGIMVNTFLELETHAINSFSGTDFPPVYPVGPILNLDGVAGKSDDKDVISWLDEQLPSSVVVLCFGSGGSFSEVQVKEIARALELCGYRFVWSLRRPPPLEQLSEGLPNDYADPRGVLPDGFLERTLGIGKVIGWAPQVSLLAHEAVGGFVSHCGWNSMLESLWFGVPMATWPMYAEQQLNAFEMVVELGLAVDLKMDYKMDVFNPNANATIVTAEEIERGVRRVMQDNEVRAKVKGMSKLSRETVAKGVAAELVFIPAPGVGHIMSIIELAKVLVNHQTPPQFDPKAFMTSFDEFINSHCKYVRNIVADMINETGSPMLVGFVVDIVSTGMIDVANEFDLPMYVFFPSTSAYLGFMLYIETLWADKKQDVIELSKSEGEIVIPCFASLVPIKVVRAVSQIDEELDLLVYFFRKLRKAKAIMVNTFLELETHAINSFPNTNFPPVYPVGPVLNLNGVAGMVDDSDLISWLDDQPPSSVVLLCFGSMGSFDEVQVKEIARGLEQSGHRFVWSLHQPLLEQSSEGLPSNSDRVLPDGFLERTLGIGKVIGWAPQASLLAHEAVGGFVSHCGWNSILESLWFDVPTAAWPMYAEQQLNAFEMVVELGLAVELKLDYKMDMFNPGANTVTVTTEEIERGIRRVMEDNEVRAKVKEMSKLSKATVAQGGSSYASVDYLVNEIMIAKLVFIPAPALGHIMSTIEMAKVLLNRDQRLSINVLLINPPYPVPALTTYIESLVKNTIERISFIQLPQDQTPPNLNPETFLTSLYEFYNSHCKSVRNIVADMIKQTGSGSVVGFVVDIFCTGMIDVANEFNIPTYVFFTSSSAFLAFNLYIEKLCVDQSQDHVIELSNSKGEMVVPCFVNPVPMKVFPTMYQIQDGLNVLICFFRELRKAKGVMVNTFLELETHAMRSFPDTNFPPVYPVGPILNLGGVAEKADVRDVIRWLDGQPPSSVVVLCFGSMGCFSEVQVKEIALGLERSGHRFVWSLRRPPGEQSFDDPRVLLPNGFLERTMGIGKVIGWAPQVSLLAHEAVVGFVSHCGWNSMLESLWFGVPMATWPMYAEQQLNAFEMVVELGLAVDLKMDYKIDLLNPSANTVIVTSEEIERGIRRVMENNEVTSKVKEMSILSKATVAEGGSSYASVDYLVQEIMVAAELVFIPAPALGHIMSTIELAKVLLNRDQRLSINVLLINPPYPVPALTTYIESLAKNTIERIRFIQLPQDQTPPKLDPETFLTSLYEFHNSHCKSVRNIVADIIKQTGPGSVVGFVVDVFCTGMIDVANEFNLPTYDLRKAKGIMVNTFLELETHAMKSFSDTNFPHVYPVGPVLNLDGVAGKADDMDVIMWLDGQPPSSVVALCFGSMGCFSEVQVKEIALGLERSGHRFVWSLRLPPGVQPSNDPRVLLPDGFLERTMGIGKVIGWAPQVSLLAHEAVGGCRACVHPFTRGWSYDVHH</sequence>
<dbReference type="InterPro" id="IPR050481">
    <property type="entry name" value="UDP-glycosyltransf_plant"/>
</dbReference>
<dbReference type="InterPro" id="IPR035595">
    <property type="entry name" value="UDP_glycos_trans_CS"/>
</dbReference>
<reference evidence="4" key="1">
    <citation type="submission" date="2022-06" db="EMBL/GenBank/DDBJ databases">
        <title>Uncovering the hologenomic basis of an extraordinary plant invasion.</title>
        <authorList>
            <person name="Bieker V.C."/>
            <person name="Martin M.D."/>
            <person name="Gilbert T."/>
            <person name="Hodgins K."/>
            <person name="Battlay P."/>
            <person name="Petersen B."/>
            <person name="Wilson J."/>
        </authorList>
    </citation>
    <scope>NUCLEOTIDE SEQUENCE</scope>
    <source>
        <strain evidence="4">AA19_3_7</strain>
        <tissue evidence="4">Leaf</tissue>
    </source>
</reference>
<dbReference type="CDD" id="cd03784">
    <property type="entry name" value="GT1_Gtf-like"/>
    <property type="match status" value="6"/>
</dbReference>